<protein>
    <submittedName>
        <fullName evidence="2">Tol biopolymer transport system component</fullName>
    </submittedName>
</protein>
<dbReference type="Gene3D" id="2.120.10.30">
    <property type="entry name" value="TolB, C-terminal domain"/>
    <property type="match status" value="1"/>
</dbReference>
<organism evidence="2 3">
    <name type="scientific">Dyella japonica</name>
    <dbReference type="NCBI Taxonomy" id="231455"/>
    <lineage>
        <taxon>Bacteria</taxon>
        <taxon>Pseudomonadati</taxon>
        <taxon>Pseudomonadota</taxon>
        <taxon>Gammaproteobacteria</taxon>
        <taxon>Lysobacterales</taxon>
        <taxon>Rhodanobacteraceae</taxon>
        <taxon>Dyella</taxon>
    </lineage>
</organism>
<evidence type="ECO:0000313" key="3">
    <source>
        <dbReference type="Proteomes" id="UP001549184"/>
    </source>
</evidence>
<evidence type="ECO:0000313" key="2">
    <source>
        <dbReference type="EMBL" id="MET3650432.1"/>
    </source>
</evidence>
<evidence type="ECO:0000256" key="1">
    <source>
        <dbReference type="SAM" id="SignalP"/>
    </source>
</evidence>
<dbReference type="RefSeq" id="WP_354011933.1">
    <property type="nucleotide sequence ID" value="NZ_JBEPMU010000001.1"/>
</dbReference>
<reference evidence="2 3" key="1">
    <citation type="submission" date="2024-06" db="EMBL/GenBank/DDBJ databases">
        <title>Sorghum-associated microbial communities from plants grown in Nebraska, USA.</title>
        <authorList>
            <person name="Schachtman D."/>
        </authorList>
    </citation>
    <scope>NUCLEOTIDE SEQUENCE [LARGE SCALE GENOMIC DNA]</scope>
    <source>
        <strain evidence="2 3">1073</strain>
    </source>
</reference>
<gene>
    <name evidence="2" type="ORF">ABIC75_000134</name>
</gene>
<sequence>MKPRVLALCLAFAPLGALAAASSSTVQPWTPVGVSSDLFESHPAFDPRTGELYFVRSSKAFSGWRILQSHCDGGRWSNPVPASFTAPGAEADPWFTPDGRGVYFISTRATGSMKSKDLDIWRADRAAEGRWKAPVRLPAPVNSDEAEWFPRVGPDGWLYFGSNRPGGLGKNDIWRARETKPGQWIVENAGPAINTAGDEYEPLPSPDGKRLIVMADGGLYESRLGSNGWLPRIKLGPDINVNGSEIGALFSPSGKTLVFARDTGEPRSGEFFAWHIEGHEAWPPPCGAAATMDGAGRTNAPARNE</sequence>
<accession>A0ABV2JPA8</accession>
<feature type="chain" id="PRO_5047065139" evidence="1">
    <location>
        <begin position="20"/>
        <end position="305"/>
    </location>
</feature>
<keyword evidence="3" id="KW-1185">Reference proteome</keyword>
<dbReference type="EMBL" id="JBEPMU010000001">
    <property type="protein sequence ID" value="MET3650432.1"/>
    <property type="molecule type" value="Genomic_DNA"/>
</dbReference>
<dbReference type="SUPFAM" id="SSF82171">
    <property type="entry name" value="DPP6 N-terminal domain-like"/>
    <property type="match status" value="1"/>
</dbReference>
<dbReference type="InterPro" id="IPR011659">
    <property type="entry name" value="WD40"/>
</dbReference>
<comment type="caution">
    <text evidence="2">The sequence shown here is derived from an EMBL/GenBank/DDBJ whole genome shotgun (WGS) entry which is preliminary data.</text>
</comment>
<dbReference type="Pfam" id="PF07676">
    <property type="entry name" value="PD40"/>
    <property type="match status" value="4"/>
</dbReference>
<feature type="signal peptide" evidence="1">
    <location>
        <begin position="1"/>
        <end position="19"/>
    </location>
</feature>
<dbReference type="InterPro" id="IPR011042">
    <property type="entry name" value="6-blade_b-propeller_TolB-like"/>
</dbReference>
<proteinExistence type="predicted"/>
<name>A0ABV2JPA8_9GAMM</name>
<dbReference type="Proteomes" id="UP001549184">
    <property type="component" value="Unassembled WGS sequence"/>
</dbReference>
<keyword evidence="1" id="KW-0732">Signal</keyword>